<evidence type="ECO:0000313" key="3">
    <source>
        <dbReference type="EMBL" id="UWP78860.1"/>
    </source>
</evidence>
<dbReference type="RefSeq" id="WP_259856278.1">
    <property type="nucleotide sequence ID" value="NZ_BAAAST010000075.1"/>
</dbReference>
<keyword evidence="4" id="KW-1185">Reference proteome</keyword>
<reference evidence="3" key="2">
    <citation type="submission" date="2022-09" db="EMBL/GenBank/DDBJ databases">
        <title>Biosynthetic gene clusters of Dactylosporangioum fulvum.</title>
        <authorList>
            <person name="Caradec T."/>
        </authorList>
    </citation>
    <scope>NUCLEOTIDE SEQUENCE</scope>
    <source>
        <strain evidence="3">NRRL B-16292</strain>
    </source>
</reference>
<feature type="transmembrane region" description="Helical" evidence="2">
    <location>
        <begin position="103"/>
        <end position="126"/>
    </location>
</feature>
<gene>
    <name evidence="3" type="ORF">Dfulv_27220</name>
</gene>
<evidence type="ECO:0000313" key="4">
    <source>
        <dbReference type="Proteomes" id="UP001059617"/>
    </source>
</evidence>
<organism evidence="3 4">
    <name type="scientific">Dactylosporangium fulvum</name>
    <dbReference type="NCBI Taxonomy" id="53359"/>
    <lineage>
        <taxon>Bacteria</taxon>
        <taxon>Bacillati</taxon>
        <taxon>Actinomycetota</taxon>
        <taxon>Actinomycetes</taxon>
        <taxon>Micromonosporales</taxon>
        <taxon>Micromonosporaceae</taxon>
        <taxon>Dactylosporangium</taxon>
    </lineage>
</organism>
<feature type="region of interest" description="Disordered" evidence="1">
    <location>
        <begin position="228"/>
        <end position="252"/>
    </location>
</feature>
<sequence>MDIDGEQPGLSATEVACLAGGDRAALRTGLAMLYARGLLDADQRGRLERTGSSPRDGEPLERVLFAALVGRLHPGELPLKPRVRTALRDLRRRLERQGLLRRPWVRVVFPVVFVTVPGVATARIGAAGLLDPAAGLAVALAGVVVALWFVPRRTAAGSRVISRLRGRLAGALDQLDALRAGAPDGRLPAEAVGTVVAVHGATAVRRLFPTATRALLGHGRRDRVIGVDHAEEGPWTGAAKSEISSENPTSPF</sequence>
<accession>A0ABY5VNW9</accession>
<keyword evidence="2" id="KW-0472">Membrane</keyword>
<dbReference type="NCBIfam" id="TIGR04222">
    <property type="entry name" value="near_uncomplex"/>
    <property type="match status" value="1"/>
</dbReference>
<evidence type="ECO:0000256" key="1">
    <source>
        <dbReference type="SAM" id="MobiDB-lite"/>
    </source>
</evidence>
<feature type="compositionally biased region" description="Polar residues" evidence="1">
    <location>
        <begin position="242"/>
        <end position="252"/>
    </location>
</feature>
<dbReference type="Proteomes" id="UP001059617">
    <property type="component" value="Chromosome"/>
</dbReference>
<dbReference type="EMBL" id="CP073720">
    <property type="protein sequence ID" value="UWP78860.1"/>
    <property type="molecule type" value="Genomic_DNA"/>
</dbReference>
<keyword evidence="2" id="KW-0812">Transmembrane</keyword>
<name>A0ABY5VNW9_9ACTN</name>
<protein>
    <submittedName>
        <fullName evidence="3">TIGR04222 domain-containing membrane protein</fullName>
    </submittedName>
</protein>
<reference evidence="3" key="1">
    <citation type="submission" date="2021-04" db="EMBL/GenBank/DDBJ databases">
        <authorList>
            <person name="Hartkoorn R.C."/>
            <person name="Beaudoing E."/>
            <person name="Hot D."/>
        </authorList>
    </citation>
    <scope>NUCLEOTIDE SEQUENCE</scope>
    <source>
        <strain evidence="3">NRRL B-16292</strain>
    </source>
</reference>
<evidence type="ECO:0000256" key="2">
    <source>
        <dbReference type="SAM" id="Phobius"/>
    </source>
</evidence>
<dbReference type="InterPro" id="IPR026467">
    <property type="entry name" value="Ser/Gly_Cys_C_dom"/>
</dbReference>
<keyword evidence="2" id="KW-1133">Transmembrane helix</keyword>
<proteinExistence type="predicted"/>
<feature type="transmembrane region" description="Helical" evidence="2">
    <location>
        <begin position="132"/>
        <end position="150"/>
    </location>
</feature>